<evidence type="ECO:0000313" key="3">
    <source>
        <dbReference type="Proteomes" id="UP001220962"/>
    </source>
</evidence>
<dbReference type="PANTHER" id="PTHR37305:SF1">
    <property type="entry name" value="MEMBRANE PROTEIN"/>
    <property type="match status" value="1"/>
</dbReference>
<dbReference type="Proteomes" id="UP001220962">
    <property type="component" value="Chromosome"/>
</dbReference>
<feature type="transmembrane region" description="Helical" evidence="1">
    <location>
        <begin position="177"/>
        <end position="198"/>
    </location>
</feature>
<dbReference type="Pfam" id="PF12730">
    <property type="entry name" value="ABC2_membrane_4"/>
    <property type="match status" value="1"/>
</dbReference>
<accession>A0AAX3N3U2</accession>
<feature type="transmembrane region" description="Helical" evidence="1">
    <location>
        <begin position="150"/>
        <end position="170"/>
    </location>
</feature>
<feature type="transmembrane region" description="Helical" evidence="1">
    <location>
        <begin position="104"/>
        <end position="130"/>
    </location>
</feature>
<evidence type="ECO:0000313" key="2">
    <source>
        <dbReference type="EMBL" id="WDH83799.1"/>
    </source>
</evidence>
<reference evidence="2" key="1">
    <citation type="submission" date="2023-02" db="EMBL/GenBank/DDBJ databases">
        <title>Pathogen: clinical or host-associated sample.</title>
        <authorList>
            <person name="Hergert J."/>
            <person name="Casey R."/>
            <person name="Wagner J."/>
            <person name="Young E.L."/>
            <person name="Oakeson K.F."/>
        </authorList>
    </citation>
    <scope>NUCLEOTIDE SEQUENCE</scope>
    <source>
        <strain evidence="2">2022CK-00830</strain>
    </source>
</reference>
<proteinExistence type="predicted"/>
<evidence type="ECO:0000256" key="1">
    <source>
        <dbReference type="SAM" id="Phobius"/>
    </source>
</evidence>
<dbReference type="RefSeq" id="WP_274359676.1">
    <property type="nucleotide sequence ID" value="NZ_CP118101.1"/>
</dbReference>
<gene>
    <name evidence="2" type="ORF">PUW23_06115</name>
</gene>
<dbReference type="AlphaFoldDB" id="A0AAX3N3U2"/>
<keyword evidence="1" id="KW-0472">Membrane</keyword>
<dbReference type="PANTHER" id="PTHR37305">
    <property type="entry name" value="INTEGRAL MEMBRANE PROTEIN-RELATED"/>
    <property type="match status" value="1"/>
</dbReference>
<name>A0AAX3N3U2_9BACL</name>
<sequence length="259" mass="29077">MSNFLMLVHNENMKIYRRVRTWVMLGIIIVMSILIPYLLSSTGGGASTYYWEGAMLTVSFISFLNTIFAVVIAADSVAGEFSWGTIKLLLIRPWTRSKILASKYVSVLLFSLLTTLLMTGLSLLTSWVLMSTETVVSQMPGDYTPAGYALISWLYEYVDLFITLAIAFMVSTVFRSGALAIGLSLFILFTQGIFGLIFDPERYSWAKYILFTNMDLGQYMFGSSDSVMSLGFSITVLAVYYVLFMGIAWYVFHKRDVAA</sequence>
<protein>
    <submittedName>
        <fullName evidence="2">ABC transporter permease</fullName>
    </submittedName>
</protein>
<feature type="transmembrane region" description="Helical" evidence="1">
    <location>
        <begin position="59"/>
        <end position="83"/>
    </location>
</feature>
<organism evidence="2 3">
    <name type="scientific">Paenibacillus urinalis</name>
    <dbReference type="NCBI Taxonomy" id="521520"/>
    <lineage>
        <taxon>Bacteria</taxon>
        <taxon>Bacillati</taxon>
        <taxon>Bacillota</taxon>
        <taxon>Bacilli</taxon>
        <taxon>Bacillales</taxon>
        <taxon>Paenibacillaceae</taxon>
        <taxon>Paenibacillus</taxon>
    </lineage>
</organism>
<feature type="transmembrane region" description="Helical" evidence="1">
    <location>
        <begin position="21"/>
        <end position="39"/>
    </location>
</feature>
<keyword evidence="1" id="KW-0812">Transmembrane</keyword>
<dbReference type="EMBL" id="CP118101">
    <property type="protein sequence ID" value="WDH83799.1"/>
    <property type="molecule type" value="Genomic_DNA"/>
</dbReference>
<feature type="transmembrane region" description="Helical" evidence="1">
    <location>
        <begin position="230"/>
        <end position="252"/>
    </location>
</feature>
<keyword evidence="1" id="KW-1133">Transmembrane helix</keyword>